<organism evidence="2 3">
    <name type="scientific">Albidovulum salinarum</name>
    <dbReference type="NCBI Taxonomy" id="2984153"/>
    <lineage>
        <taxon>Bacteria</taxon>
        <taxon>Pseudomonadati</taxon>
        <taxon>Pseudomonadota</taxon>
        <taxon>Alphaproteobacteria</taxon>
        <taxon>Rhodobacterales</taxon>
        <taxon>Paracoccaceae</taxon>
        <taxon>Albidovulum</taxon>
    </lineage>
</organism>
<reference evidence="2 3" key="1">
    <citation type="submission" date="2022-10" db="EMBL/GenBank/DDBJ databases">
        <title>Defluviimonas sp. nov., isolated from ocean surface sediments.</title>
        <authorList>
            <person name="He W."/>
            <person name="Wang L."/>
            <person name="Zhang D.-F."/>
        </authorList>
    </citation>
    <scope>NUCLEOTIDE SEQUENCE [LARGE SCALE GENOMIC DNA]</scope>
    <source>
        <strain evidence="2 3">WL0024</strain>
    </source>
</reference>
<evidence type="ECO:0000313" key="2">
    <source>
        <dbReference type="EMBL" id="MCU9848857.1"/>
    </source>
</evidence>
<accession>A0ABT2X792</accession>
<evidence type="ECO:0000256" key="1">
    <source>
        <dbReference type="SAM" id="MobiDB-lite"/>
    </source>
</evidence>
<feature type="region of interest" description="Disordered" evidence="1">
    <location>
        <begin position="31"/>
        <end position="127"/>
    </location>
</feature>
<gene>
    <name evidence="2" type="ORF">OEZ60_12670</name>
</gene>
<sequence>MRQVAILILTAALLWGGAALVGDLTGAAVGSAMAKSGSSGGNSGPGGGDSDDDGSDDNSGSGSSGSGDNSGPGGGSSSGSGSSGSSGSGGNSGPGSGSSGSSGSGGNSGPGGGGSASGRSGGGSASVFGGDGIHIQFDDGRIERIRNGRFERLDARGRLLDSHAARRSELRRLKALGAEVKSRGRKGRVQNVVEVNETRGAIEITDFRGWRESLSKGSYVLKDPNGRTVARRPVTAKDVARIRAMLALD</sequence>
<feature type="compositionally biased region" description="Gly residues" evidence="1">
    <location>
        <begin position="38"/>
        <end position="48"/>
    </location>
</feature>
<dbReference type="Proteomes" id="UP001209535">
    <property type="component" value="Unassembled WGS sequence"/>
</dbReference>
<keyword evidence="3" id="KW-1185">Reference proteome</keyword>
<evidence type="ECO:0000313" key="3">
    <source>
        <dbReference type="Proteomes" id="UP001209535"/>
    </source>
</evidence>
<proteinExistence type="predicted"/>
<dbReference type="RefSeq" id="WP_263336708.1">
    <property type="nucleotide sequence ID" value="NZ_JAOVQO010000011.1"/>
</dbReference>
<dbReference type="EMBL" id="JAOVQO010000011">
    <property type="protein sequence ID" value="MCU9848857.1"/>
    <property type="molecule type" value="Genomic_DNA"/>
</dbReference>
<comment type="caution">
    <text evidence="2">The sequence shown here is derived from an EMBL/GenBank/DDBJ whole genome shotgun (WGS) entry which is preliminary data.</text>
</comment>
<protein>
    <submittedName>
        <fullName evidence="2">Uncharacterized protein</fullName>
    </submittedName>
</protein>
<name>A0ABT2X792_9RHOB</name>
<feature type="compositionally biased region" description="Gly residues" evidence="1">
    <location>
        <begin position="62"/>
        <end position="127"/>
    </location>
</feature>